<dbReference type="CDD" id="cd12148">
    <property type="entry name" value="fungal_TF_MHR"/>
    <property type="match status" value="1"/>
</dbReference>
<feature type="region of interest" description="Disordered" evidence="6">
    <location>
        <begin position="1"/>
        <end position="31"/>
    </location>
</feature>
<keyword evidence="5" id="KW-0539">Nucleus</keyword>
<proteinExistence type="predicted"/>
<dbReference type="Gene3D" id="4.10.240.10">
    <property type="entry name" value="Zn(2)-C6 fungal-type DNA-binding domain"/>
    <property type="match status" value="1"/>
</dbReference>
<dbReference type="GO" id="GO:0005634">
    <property type="term" value="C:nucleus"/>
    <property type="evidence" value="ECO:0007669"/>
    <property type="project" value="UniProtKB-SubCell"/>
</dbReference>
<accession>A0A9W8TAV8</accession>
<dbReference type="CDD" id="cd00067">
    <property type="entry name" value="GAL4"/>
    <property type="match status" value="1"/>
</dbReference>
<feature type="region of interest" description="Disordered" evidence="6">
    <location>
        <begin position="141"/>
        <end position="169"/>
    </location>
</feature>
<sequence length="646" mass="71623">MAPTPSSEESPASTSGPAQPQRQPPDSPQDRIRRNVACISCRDSKVRCRASIAAGQPCQRCAKLGLSCVYDRSHKRVTKRSKLELLEQELKTIKEAVNPRSNGETAWSPSNSHGSNPMFPDSTSRLASITNTSITDTSILSAPAPIQESSPTQLTSTTATYEKTGPTKPRVLGDRLLPGEDIDWYFEKYLQCFHPYLPILRKKDPDECYEACPTLFWSVIYVASRRYARDENIFTALVDHLNRDVYTLPAAIALDLEAIHAILIVCAWPFPTIRFVTDPSPLLIGLAFNSCMLLGLHTGRGSHSNFLIGGRQNMTSTDHDASVTWIFCCILSQRISTGSGTPPPFIQHDDSHCKNIVKDTLAPELLSLFELQKFTNRLHTAMAAQIFANNGVSEAAVRTWEDEFELVKPIVTRVETDCSRFMILSAQLEVQSYYFLSPPTLRPNFALNALRAYKTSHDLINVAVALETASQFLTHGTNWIYRSTIDAGCILLSTLHSTAAPRHLTPTDADALAMRVRSVLQSCSVRECDLPARGSVILETFWSVRNLLPKSEEPVGAWPERIGAAVTYWCLTRFKDALQEAKRSTEGVSRGLEAFLTNANTNSTDENSNQDHSLNNAHDPFQGIDWSMMIDDFGWAGDTPVFLGPP</sequence>
<organism evidence="8 9">
    <name type="scientific">Fusarium piperis</name>
    <dbReference type="NCBI Taxonomy" id="1435070"/>
    <lineage>
        <taxon>Eukaryota</taxon>
        <taxon>Fungi</taxon>
        <taxon>Dikarya</taxon>
        <taxon>Ascomycota</taxon>
        <taxon>Pezizomycotina</taxon>
        <taxon>Sordariomycetes</taxon>
        <taxon>Hypocreomycetidae</taxon>
        <taxon>Hypocreales</taxon>
        <taxon>Nectriaceae</taxon>
        <taxon>Fusarium</taxon>
        <taxon>Fusarium solani species complex</taxon>
    </lineage>
</organism>
<dbReference type="InterPro" id="IPR036864">
    <property type="entry name" value="Zn2-C6_fun-type_DNA-bd_sf"/>
</dbReference>
<feature type="compositionally biased region" description="Low complexity" evidence="6">
    <location>
        <begin position="1"/>
        <end position="21"/>
    </location>
</feature>
<keyword evidence="3" id="KW-0238">DNA-binding</keyword>
<feature type="region of interest" description="Disordered" evidence="6">
    <location>
        <begin position="99"/>
        <end position="124"/>
    </location>
</feature>
<keyword evidence="9" id="KW-1185">Reference proteome</keyword>
<dbReference type="AlphaFoldDB" id="A0A9W8TAV8"/>
<dbReference type="EMBL" id="JAPEUR010000401">
    <property type="protein sequence ID" value="KAJ4310009.1"/>
    <property type="molecule type" value="Genomic_DNA"/>
</dbReference>
<evidence type="ECO:0000313" key="8">
    <source>
        <dbReference type="EMBL" id="KAJ4310009.1"/>
    </source>
</evidence>
<dbReference type="GO" id="GO:0000981">
    <property type="term" value="F:DNA-binding transcription factor activity, RNA polymerase II-specific"/>
    <property type="evidence" value="ECO:0007669"/>
    <property type="project" value="InterPro"/>
</dbReference>
<dbReference type="PANTHER" id="PTHR31845:SF21">
    <property type="entry name" value="REGULATORY PROTEIN LEU3"/>
    <property type="match status" value="1"/>
</dbReference>
<evidence type="ECO:0000313" key="9">
    <source>
        <dbReference type="Proteomes" id="UP001140502"/>
    </source>
</evidence>
<dbReference type="SMART" id="SM00066">
    <property type="entry name" value="GAL4"/>
    <property type="match status" value="1"/>
</dbReference>
<keyword evidence="2" id="KW-0805">Transcription regulation</keyword>
<dbReference type="PANTHER" id="PTHR31845">
    <property type="entry name" value="FINGER DOMAIN PROTEIN, PUTATIVE-RELATED"/>
    <property type="match status" value="1"/>
</dbReference>
<dbReference type="PROSITE" id="PS00463">
    <property type="entry name" value="ZN2_CY6_FUNGAL_1"/>
    <property type="match status" value="1"/>
</dbReference>
<evidence type="ECO:0000256" key="2">
    <source>
        <dbReference type="ARBA" id="ARBA00023015"/>
    </source>
</evidence>
<dbReference type="InterPro" id="IPR051089">
    <property type="entry name" value="prtT"/>
</dbReference>
<evidence type="ECO:0000256" key="3">
    <source>
        <dbReference type="ARBA" id="ARBA00023125"/>
    </source>
</evidence>
<dbReference type="Pfam" id="PF00172">
    <property type="entry name" value="Zn_clus"/>
    <property type="match status" value="1"/>
</dbReference>
<name>A0A9W8TAV8_9HYPO</name>
<evidence type="ECO:0000256" key="6">
    <source>
        <dbReference type="SAM" id="MobiDB-lite"/>
    </source>
</evidence>
<comment type="caution">
    <text evidence="8">The sequence shown here is derived from an EMBL/GenBank/DDBJ whole genome shotgun (WGS) entry which is preliminary data.</text>
</comment>
<evidence type="ECO:0000256" key="4">
    <source>
        <dbReference type="ARBA" id="ARBA00023163"/>
    </source>
</evidence>
<feature type="compositionally biased region" description="Polar residues" evidence="6">
    <location>
        <begin position="147"/>
        <end position="161"/>
    </location>
</feature>
<evidence type="ECO:0000256" key="1">
    <source>
        <dbReference type="ARBA" id="ARBA00004123"/>
    </source>
</evidence>
<dbReference type="SUPFAM" id="SSF57701">
    <property type="entry name" value="Zn2/Cys6 DNA-binding domain"/>
    <property type="match status" value="1"/>
</dbReference>
<evidence type="ECO:0000256" key="5">
    <source>
        <dbReference type="ARBA" id="ARBA00023242"/>
    </source>
</evidence>
<dbReference type="PROSITE" id="PS50048">
    <property type="entry name" value="ZN2_CY6_FUNGAL_2"/>
    <property type="match status" value="1"/>
</dbReference>
<feature type="domain" description="Zn(2)-C6 fungal-type" evidence="7">
    <location>
        <begin position="37"/>
        <end position="70"/>
    </location>
</feature>
<dbReference type="OrthoDB" id="2341546at2759"/>
<comment type="subcellular location">
    <subcellularLocation>
        <location evidence="1">Nucleus</location>
    </subcellularLocation>
</comment>
<protein>
    <recommendedName>
        <fullName evidence="7">Zn(2)-C6 fungal-type domain-containing protein</fullName>
    </recommendedName>
</protein>
<dbReference type="GO" id="GO:0008270">
    <property type="term" value="F:zinc ion binding"/>
    <property type="evidence" value="ECO:0007669"/>
    <property type="project" value="InterPro"/>
</dbReference>
<dbReference type="GO" id="GO:0000976">
    <property type="term" value="F:transcription cis-regulatory region binding"/>
    <property type="evidence" value="ECO:0007669"/>
    <property type="project" value="TreeGrafter"/>
</dbReference>
<dbReference type="InterPro" id="IPR001138">
    <property type="entry name" value="Zn2Cys6_DnaBD"/>
</dbReference>
<keyword evidence="4" id="KW-0804">Transcription</keyword>
<gene>
    <name evidence="8" type="ORF">N0V84_011209</name>
</gene>
<evidence type="ECO:0000259" key="7">
    <source>
        <dbReference type="PROSITE" id="PS50048"/>
    </source>
</evidence>
<reference evidence="8" key="1">
    <citation type="submission" date="2022-10" db="EMBL/GenBank/DDBJ databases">
        <title>Tapping the CABI collections for fungal endophytes: first genome assemblies for Collariella, Neodidymelliopsis, Ascochyta clinopodiicola, Didymella pomorum, Didymosphaeria variabile, Neocosmospora piperis and Neocucurbitaria cava.</title>
        <authorList>
            <person name="Hill R."/>
        </authorList>
    </citation>
    <scope>NUCLEOTIDE SEQUENCE</scope>
    <source>
        <strain evidence="8">IMI 366586</strain>
    </source>
</reference>
<dbReference type="Proteomes" id="UP001140502">
    <property type="component" value="Unassembled WGS sequence"/>
</dbReference>